<evidence type="ECO:0000256" key="1">
    <source>
        <dbReference type="ARBA" id="ARBA00006484"/>
    </source>
</evidence>
<evidence type="ECO:0000256" key="2">
    <source>
        <dbReference type="ARBA" id="ARBA00023002"/>
    </source>
</evidence>
<organism evidence="4">
    <name type="scientific">Harpegnathos saltator</name>
    <name type="common">Jerdon's jumping ant</name>
    <dbReference type="NCBI Taxonomy" id="610380"/>
    <lineage>
        <taxon>Eukaryota</taxon>
        <taxon>Metazoa</taxon>
        <taxon>Ecdysozoa</taxon>
        <taxon>Arthropoda</taxon>
        <taxon>Hexapoda</taxon>
        <taxon>Insecta</taxon>
        <taxon>Pterygota</taxon>
        <taxon>Neoptera</taxon>
        <taxon>Endopterygota</taxon>
        <taxon>Hymenoptera</taxon>
        <taxon>Apocrita</taxon>
        <taxon>Aculeata</taxon>
        <taxon>Formicoidea</taxon>
        <taxon>Formicidae</taxon>
        <taxon>Ponerinae</taxon>
        <taxon>Ponerini</taxon>
        <taxon>Harpegnathos</taxon>
    </lineage>
</organism>
<accession>E2B2E5</accession>
<dbReference type="NCBIfam" id="NF005559">
    <property type="entry name" value="PRK07231.1"/>
    <property type="match status" value="1"/>
</dbReference>
<dbReference type="FunFam" id="3.40.50.720:FF:000084">
    <property type="entry name" value="Short-chain dehydrogenase reductase"/>
    <property type="match status" value="1"/>
</dbReference>
<sequence>MLRVAISRAVRRCSTNACSVKCKRLEGKVAIVTGSTAGIGFCIAKRLAQEGAKVMISSRKESNVKKAVDELKHAKLQVEGTVCHVEKSADRKNLFDKTKANFGGLDILVPNAAVSPALCTVLETTEEMWDKIFNVNLKATFLLMKESLPFLKCSKSPSITIVTSVAAYQPIDIVGAYSVSKTALTGLCKATAEDLACDRIRVNCVAPGVVKTKFSKALYESETAQRAAVSNISMGRMGMPDEIASVAAFLASDDASYITGESIVVAGGMKSRL</sequence>
<keyword evidence="2" id="KW-0560">Oxidoreductase</keyword>
<dbReference type="PANTHER" id="PTHR43943">
    <property type="entry name" value="DEHYDROGENASE/REDUCTASE (SDR FAMILY) MEMBER 4"/>
    <property type="match status" value="1"/>
</dbReference>
<dbReference type="OrthoDB" id="1669814at2759"/>
<protein>
    <submittedName>
        <fullName evidence="3">Dehydrogenase/reductase SDR family member 4</fullName>
    </submittedName>
</protein>
<proteinExistence type="inferred from homology"/>
<dbReference type="EMBL" id="GL445135">
    <property type="protein sequence ID" value="EFN90134.1"/>
    <property type="molecule type" value="Genomic_DNA"/>
</dbReference>
<dbReference type="InterPro" id="IPR020904">
    <property type="entry name" value="Sc_DH/Rdtase_CS"/>
</dbReference>
<evidence type="ECO:0000313" key="4">
    <source>
        <dbReference type="Proteomes" id="UP000008237"/>
    </source>
</evidence>
<reference evidence="3 4" key="1">
    <citation type="journal article" date="2010" name="Science">
        <title>Genomic comparison of the ants Camponotus floridanus and Harpegnathos saltator.</title>
        <authorList>
            <person name="Bonasio R."/>
            <person name="Zhang G."/>
            <person name="Ye C."/>
            <person name="Mutti N.S."/>
            <person name="Fang X."/>
            <person name="Qin N."/>
            <person name="Donahue G."/>
            <person name="Yang P."/>
            <person name="Li Q."/>
            <person name="Li C."/>
            <person name="Zhang P."/>
            <person name="Huang Z."/>
            <person name="Berger S.L."/>
            <person name="Reinberg D."/>
            <person name="Wang J."/>
            <person name="Liebig J."/>
        </authorList>
    </citation>
    <scope>NUCLEOTIDE SEQUENCE [LARGE SCALE GENOMIC DNA]</scope>
    <source>
        <strain evidence="3 4">R22 G/1</strain>
    </source>
</reference>
<dbReference type="AlphaFoldDB" id="E2B2E5"/>
<evidence type="ECO:0000313" key="3">
    <source>
        <dbReference type="EMBL" id="EFN90134.1"/>
    </source>
</evidence>
<dbReference type="PANTHER" id="PTHR43943:SF2">
    <property type="entry name" value="DEHYDROGENASE_REDUCTASE 4"/>
    <property type="match status" value="1"/>
</dbReference>
<dbReference type="GO" id="GO:0004090">
    <property type="term" value="F:carbonyl reductase (NADPH) activity"/>
    <property type="evidence" value="ECO:0007669"/>
    <property type="project" value="TreeGrafter"/>
</dbReference>
<dbReference type="InterPro" id="IPR036291">
    <property type="entry name" value="NAD(P)-bd_dom_sf"/>
</dbReference>
<dbReference type="Proteomes" id="UP000008237">
    <property type="component" value="Unassembled WGS sequence"/>
</dbReference>
<dbReference type="SUPFAM" id="SSF51735">
    <property type="entry name" value="NAD(P)-binding Rossmann-fold domains"/>
    <property type="match status" value="1"/>
</dbReference>
<comment type="similarity">
    <text evidence="1">Belongs to the short-chain dehydrogenases/reductases (SDR) family.</text>
</comment>
<dbReference type="PRINTS" id="PR00081">
    <property type="entry name" value="GDHRDH"/>
</dbReference>
<gene>
    <name evidence="3" type="ORF">EAI_09649</name>
</gene>
<dbReference type="OMA" id="RWINGAH"/>
<dbReference type="InterPro" id="IPR002347">
    <property type="entry name" value="SDR_fam"/>
</dbReference>
<dbReference type="Pfam" id="PF13561">
    <property type="entry name" value="adh_short_C2"/>
    <property type="match status" value="1"/>
</dbReference>
<dbReference type="InParanoid" id="E2B2E5"/>
<name>E2B2E5_HARSA</name>
<dbReference type="PROSITE" id="PS00061">
    <property type="entry name" value="ADH_SHORT"/>
    <property type="match status" value="1"/>
</dbReference>
<dbReference type="Gene3D" id="3.40.50.720">
    <property type="entry name" value="NAD(P)-binding Rossmann-like Domain"/>
    <property type="match status" value="1"/>
</dbReference>
<keyword evidence="4" id="KW-1185">Reference proteome</keyword>
<dbReference type="FunCoup" id="E2B2E5">
    <property type="interactions" value="582"/>
</dbReference>
<dbReference type="STRING" id="610380.E2B2E5"/>